<dbReference type="GO" id="GO:0016020">
    <property type="term" value="C:membrane"/>
    <property type="evidence" value="ECO:0007669"/>
    <property type="project" value="GOC"/>
</dbReference>
<evidence type="ECO:0000256" key="8">
    <source>
        <dbReference type="ARBA" id="ARBA00023098"/>
    </source>
</evidence>
<keyword evidence="5" id="KW-0441">Lipid A biosynthesis</keyword>
<organism evidence="11">
    <name type="scientific">candidate division WOR-3 bacterium</name>
    <dbReference type="NCBI Taxonomy" id="2052148"/>
    <lineage>
        <taxon>Bacteria</taxon>
        <taxon>Bacteria division WOR-3</taxon>
    </lineage>
</organism>
<sequence>MLIKALKGKGIKFFGIGGERMKNEGCEIIFPMEKLEVIGFLEPLFKMKEVYYAKNLIVKNIKKRKPKFAILVDFPGFNLSIARILKSYNVKVFYFIAPQIWAWGRRRSKILRKYVDHLYSILPFENLILEEENVRFSFVGNPLLDIVNIKGEIKRDDFKDYEKIIALLPGSREKEVKKLLPVMLNGFEKFRDKRKFIGIIALSNEKFLDFVEEEIKNYEDIKVFINKTYDVLNVSDAAIISSGTATLESAMIGTPMVVVYKISFLSYLIAKILVKIKYVSLVNLIMGEEIVPELIQKFSTDDIVEKLNYVIGKNEYYKNKFKILNKKLGSKGVYERVAIDILHRI</sequence>
<keyword evidence="4" id="KW-0444">Lipid biosynthesis</keyword>
<proteinExistence type="predicted"/>
<evidence type="ECO:0000313" key="11">
    <source>
        <dbReference type="EMBL" id="HGW92228.1"/>
    </source>
</evidence>
<evidence type="ECO:0000256" key="10">
    <source>
        <dbReference type="NCBIfam" id="TIGR00215"/>
    </source>
</evidence>
<evidence type="ECO:0000256" key="1">
    <source>
        <dbReference type="ARBA" id="ARBA00002056"/>
    </source>
</evidence>
<evidence type="ECO:0000256" key="9">
    <source>
        <dbReference type="ARBA" id="ARBA00048975"/>
    </source>
</evidence>
<keyword evidence="8" id="KW-0443">Lipid metabolism</keyword>
<comment type="catalytic activity">
    <reaction evidence="9">
        <text>a lipid X + a UDP-2-N,3-O-bis[(3R)-3-hydroxyacyl]-alpha-D-glucosamine = a lipid A disaccharide + UDP + H(+)</text>
        <dbReference type="Rhea" id="RHEA:67828"/>
        <dbReference type="ChEBI" id="CHEBI:15378"/>
        <dbReference type="ChEBI" id="CHEBI:58223"/>
        <dbReference type="ChEBI" id="CHEBI:137748"/>
        <dbReference type="ChEBI" id="CHEBI:176338"/>
        <dbReference type="ChEBI" id="CHEBI:176343"/>
        <dbReference type="EC" id="2.4.1.182"/>
    </reaction>
</comment>
<evidence type="ECO:0000256" key="3">
    <source>
        <dbReference type="ARBA" id="ARBA00020902"/>
    </source>
</evidence>
<evidence type="ECO:0000256" key="2">
    <source>
        <dbReference type="ARBA" id="ARBA00012687"/>
    </source>
</evidence>
<evidence type="ECO:0000256" key="4">
    <source>
        <dbReference type="ARBA" id="ARBA00022516"/>
    </source>
</evidence>
<dbReference type="SUPFAM" id="SSF53756">
    <property type="entry name" value="UDP-Glycosyltransferase/glycogen phosphorylase"/>
    <property type="match status" value="1"/>
</dbReference>
<dbReference type="Gene3D" id="3.40.50.2000">
    <property type="entry name" value="Glycogen Phosphorylase B"/>
    <property type="match status" value="1"/>
</dbReference>
<keyword evidence="7 11" id="KW-0808">Transferase</keyword>
<evidence type="ECO:0000256" key="7">
    <source>
        <dbReference type="ARBA" id="ARBA00022679"/>
    </source>
</evidence>
<dbReference type="GO" id="GO:0008915">
    <property type="term" value="F:lipid-A-disaccharide synthase activity"/>
    <property type="evidence" value="ECO:0007669"/>
    <property type="project" value="UniProtKB-UniRule"/>
</dbReference>
<dbReference type="EC" id="2.4.1.182" evidence="2 10"/>
<dbReference type="GO" id="GO:0005543">
    <property type="term" value="F:phospholipid binding"/>
    <property type="evidence" value="ECO:0007669"/>
    <property type="project" value="TreeGrafter"/>
</dbReference>
<name>A0A7C4YSE9_UNCW3</name>
<comment type="caution">
    <text evidence="11">The sequence shown here is derived from an EMBL/GenBank/DDBJ whole genome shotgun (WGS) entry which is preliminary data.</text>
</comment>
<comment type="function">
    <text evidence="1">Condensation of UDP-2,3-diacylglucosamine and 2,3-diacylglucosamine-1-phosphate to form lipid A disaccharide, a precursor of lipid A, a phosphorylated glycolipid that anchors the lipopolysaccharide to the outer membrane of the cell.</text>
</comment>
<dbReference type="NCBIfam" id="TIGR00215">
    <property type="entry name" value="lpxB"/>
    <property type="match status" value="1"/>
</dbReference>
<gene>
    <name evidence="11" type="primary">lpxB</name>
    <name evidence="11" type="ORF">ENV67_06800</name>
</gene>
<accession>A0A7C4YSE9</accession>
<dbReference type="PANTHER" id="PTHR30372">
    <property type="entry name" value="LIPID-A-DISACCHARIDE SYNTHASE"/>
    <property type="match status" value="1"/>
</dbReference>
<keyword evidence="6 11" id="KW-0328">Glycosyltransferase</keyword>
<dbReference type="Pfam" id="PF02684">
    <property type="entry name" value="LpxB"/>
    <property type="match status" value="1"/>
</dbReference>
<evidence type="ECO:0000256" key="5">
    <source>
        <dbReference type="ARBA" id="ARBA00022556"/>
    </source>
</evidence>
<protein>
    <recommendedName>
        <fullName evidence="3 10">Lipid-A-disaccharide synthase</fullName>
        <ecNumber evidence="2 10">2.4.1.182</ecNumber>
    </recommendedName>
</protein>
<dbReference type="GO" id="GO:0009245">
    <property type="term" value="P:lipid A biosynthetic process"/>
    <property type="evidence" value="ECO:0007669"/>
    <property type="project" value="UniProtKB-UniRule"/>
</dbReference>
<dbReference type="InterPro" id="IPR003835">
    <property type="entry name" value="Glyco_trans_19"/>
</dbReference>
<dbReference type="AlphaFoldDB" id="A0A7C4YSE9"/>
<dbReference type="EMBL" id="DTHG01000083">
    <property type="protein sequence ID" value="HGW92228.1"/>
    <property type="molecule type" value="Genomic_DNA"/>
</dbReference>
<evidence type="ECO:0000256" key="6">
    <source>
        <dbReference type="ARBA" id="ARBA00022676"/>
    </source>
</evidence>
<reference evidence="11" key="1">
    <citation type="journal article" date="2020" name="mSystems">
        <title>Genome- and Community-Level Interaction Insights into Carbon Utilization and Element Cycling Functions of Hydrothermarchaeota in Hydrothermal Sediment.</title>
        <authorList>
            <person name="Zhou Z."/>
            <person name="Liu Y."/>
            <person name="Xu W."/>
            <person name="Pan J."/>
            <person name="Luo Z.H."/>
            <person name="Li M."/>
        </authorList>
    </citation>
    <scope>NUCLEOTIDE SEQUENCE [LARGE SCALE GENOMIC DNA]</scope>
    <source>
        <strain evidence="11">SpSt-780</strain>
    </source>
</reference>
<dbReference type="PANTHER" id="PTHR30372:SF4">
    <property type="entry name" value="LIPID-A-DISACCHARIDE SYNTHASE, MITOCHONDRIAL-RELATED"/>
    <property type="match status" value="1"/>
</dbReference>